<dbReference type="InterPro" id="IPR036388">
    <property type="entry name" value="WH-like_DNA-bd_sf"/>
</dbReference>
<dbReference type="HAMAP" id="MF_03175">
    <property type="entry name" value="MetAP_2_euk"/>
    <property type="match status" value="1"/>
</dbReference>
<evidence type="ECO:0000313" key="13">
    <source>
        <dbReference type="EMBL" id="KAJ6645835.1"/>
    </source>
</evidence>
<keyword evidence="4 7" id="KW-0479">Metal-binding</keyword>
<feature type="region of interest" description="Disordered" evidence="8">
    <location>
        <begin position="736"/>
        <end position="814"/>
    </location>
</feature>
<proteinExistence type="inferred from homology"/>
<dbReference type="Proteomes" id="UP001151699">
    <property type="component" value="Chromosome A"/>
</dbReference>
<keyword evidence="14" id="KW-1185">Reference proteome</keyword>
<dbReference type="EMBL" id="WJQU01000001">
    <property type="protein sequence ID" value="KAJ6645835.1"/>
    <property type="molecule type" value="Genomic_DNA"/>
</dbReference>
<comment type="catalytic activity">
    <reaction evidence="1">
        <text>Hydrolysis of Pro-|-Xaa &gt;&gt; Ala-|-Xaa in oligopeptides.</text>
        <dbReference type="EC" id="3.4.21.26"/>
    </reaction>
</comment>
<protein>
    <recommendedName>
        <fullName evidence="7">Methionine aminopeptidase 2</fullName>
        <shortName evidence="7">MAP 2</shortName>
        <shortName evidence="7">MetAP 2</shortName>
        <ecNumber evidence="7">3.4.11.18</ecNumber>
    </recommendedName>
    <alternativeName>
        <fullName evidence="7">Peptidase M</fullName>
    </alternativeName>
</protein>
<dbReference type="Pfam" id="PF02897">
    <property type="entry name" value="Peptidase_S9_N"/>
    <property type="match status" value="1"/>
</dbReference>
<keyword evidence="6" id="KW-0720">Serine protease</keyword>
<gene>
    <name evidence="13" type="primary">PREP</name>
    <name evidence="13" type="ORF">Bhyg_01044</name>
</gene>
<dbReference type="SUPFAM" id="SSF50993">
    <property type="entry name" value="Peptidase/esterase 'gauge' domain"/>
    <property type="match status" value="1"/>
</dbReference>
<dbReference type="EC" id="3.4.11.18" evidence="7"/>
<dbReference type="InterPro" id="IPR000994">
    <property type="entry name" value="Pept_M24"/>
</dbReference>
<comment type="caution">
    <text evidence="13">The sequence shown here is derived from an EMBL/GenBank/DDBJ whole genome shotgun (WGS) entry which is preliminary data.</text>
</comment>
<dbReference type="InterPro" id="IPR002470">
    <property type="entry name" value="Peptidase_S9A"/>
</dbReference>
<evidence type="ECO:0000259" key="10">
    <source>
        <dbReference type="Pfam" id="PF00326"/>
    </source>
</evidence>
<dbReference type="InterPro" id="IPR002468">
    <property type="entry name" value="Pept_M24A_MAP2"/>
</dbReference>
<comment type="function">
    <text evidence="7">Cotranslationally removes the N-terminal methionine from nascent proteins. The N-terminal methionine is often cleaved when the second residue in the primary sequence is small and uncharged (Met-Ala-, Cys, Gly, Pro, Ser, Thr, or Val).</text>
</comment>
<keyword evidence="5 7" id="KW-0378">Hydrolase</keyword>
<dbReference type="InterPro" id="IPR018349">
    <property type="entry name" value="Pept_M24A_MAP2_BS"/>
</dbReference>
<dbReference type="PROSITE" id="PS01202">
    <property type="entry name" value="MAP_2"/>
    <property type="match status" value="1"/>
</dbReference>
<dbReference type="InterPro" id="IPR036390">
    <property type="entry name" value="WH_DNA-bd_sf"/>
</dbReference>
<keyword evidence="3 7" id="KW-0645">Protease</keyword>
<dbReference type="PROSITE" id="PS00708">
    <property type="entry name" value="PRO_ENDOPEP_SER"/>
    <property type="match status" value="1"/>
</dbReference>
<feature type="binding site" evidence="7">
    <location>
        <position position="1029"/>
    </location>
    <ligand>
        <name>a divalent metal cation</name>
        <dbReference type="ChEBI" id="CHEBI:60240"/>
        <label>2</label>
        <note>catalytic</note>
    </ligand>
</feature>
<dbReference type="GO" id="GO:0004239">
    <property type="term" value="F:initiator methionyl aminopeptidase activity"/>
    <property type="evidence" value="ECO:0007669"/>
    <property type="project" value="UniProtKB-UniRule"/>
</dbReference>
<feature type="domain" description="Peptidase S9 prolyl oligopeptidase catalytic" evidence="10">
    <location>
        <begin position="514"/>
        <end position="735"/>
    </location>
</feature>
<evidence type="ECO:0000256" key="1">
    <source>
        <dbReference type="ARBA" id="ARBA00001070"/>
    </source>
</evidence>
<comment type="similarity">
    <text evidence="2">Belongs to the peptidase S9A family.</text>
</comment>
<dbReference type="Gene3D" id="2.130.10.120">
    <property type="entry name" value="Prolyl oligopeptidase, N-terminal domain"/>
    <property type="match status" value="1"/>
</dbReference>
<keyword evidence="7" id="KW-0031">Aminopeptidase</keyword>
<feature type="binding site" evidence="7">
    <location>
        <position position="960"/>
    </location>
    <ligand>
        <name>a divalent metal cation</name>
        <dbReference type="ChEBI" id="CHEBI:60240"/>
        <label>1</label>
    </ligand>
</feature>
<comment type="subcellular location">
    <subcellularLocation>
        <location evidence="7">Cytoplasm</location>
    </subcellularLocation>
</comment>
<keyword evidence="9" id="KW-1133">Transmembrane helix</keyword>
<dbReference type="GO" id="GO:0070006">
    <property type="term" value="F:metalloaminopeptidase activity"/>
    <property type="evidence" value="ECO:0007669"/>
    <property type="project" value="UniProtKB-UniRule"/>
</dbReference>
<evidence type="ECO:0000259" key="12">
    <source>
        <dbReference type="Pfam" id="PF02897"/>
    </source>
</evidence>
<organism evidence="13 14">
    <name type="scientific">Pseudolycoriella hygida</name>
    <dbReference type="NCBI Taxonomy" id="35572"/>
    <lineage>
        <taxon>Eukaryota</taxon>
        <taxon>Metazoa</taxon>
        <taxon>Ecdysozoa</taxon>
        <taxon>Arthropoda</taxon>
        <taxon>Hexapoda</taxon>
        <taxon>Insecta</taxon>
        <taxon>Pterygota</taxon>
        <taxon>Neoptera</taxon>
        <taxon>Endopterygota</taxon>
        <taxon>Diptera</taxon>
        <taxon>Nematocera</taxon>
        <taxon>Sciaroidea</taxon>
        <taxon>Sciaridae</taxon>
        <taxon>Pseudolycoriella</taxon>
    </lineage>
</organism>
<dbReference type="InterPro" id="IPR023302">
    <property type="entry name" value="Pept_S9A_N"/>
</dbReference>
<feature type="binding site" evidence="7">
    <location>
        <position position="1157"/>
    </location>
    <ligand>
        <name>a divalent metal cation</name>
        <dbReference type="ChEBI" id="CHEBI:60240"/>
        <label>1</label>
    </ligand>
</feature>
<dbReference type="OrthoDB" id="7848262at2759"/>
<dbReference type="Pfam" id="PF00557">
    <property type="entry name" value="Peptidase_M24"/>
    <property type="match status" value="1"/>
</dbReference>
<feature type="domain" description="Peptidase S9A N-terminal" evidence="12">
    <location>
        <begin position="42"/>
        <end position="443"/>
    </location>
</feature>
<dbReference type="SUPFAM" id="SSF55920">
    <property type="entry name" value="Creatinase/aminopeptidase"/>
    <property type="match status" value="1"/>
</dbReference>
<evidence type="ECO:0000256" key="7">
    <source>
        <dbReference type="HAMAP-Rule" id="MF_03175"/>
    </source>
</evidence>
<dbReference type="CDD" id="cd01088">
    <property type="entry name" value="MetAP2"/>
    <property type="match status" value="1"/>
</dbReference>
<feature type="domain" description="Peptidase M24" evidence="11">
    <location>
        <begin position="866"/>
        <end position="1063"/>
    </location>
</feature>
<dbReference type="Pfam" id="PF00326">
    <property type="entry name" value="Peptidase_S9"/>
    <property type="match status" value="1"/>
</dbReference>
<feature type="binding site" evidence="7">
    <location>
        <position position="949"/>
    </location>
    <ligand>
        <name>a divalent metal cation</name>
        <dbReference type="ChEBI" id="CHEBI:60240"/>
        <label>1</label>
    </ligand>
</feature>
<feature type="binding site" evidence="7">
    <location>
        <position position="1157"/>
    </location>
    <ligand>
        <name>a divalent metal cation</name>
        <dbReference type="ChEBI" id="CHEBI:60240"/>
        <label>2</label>
        <note>catalytic</note>
    </ligand>
</feature>
<evidence type="ECO:0000313" key="14">
    <source>
        <dbReference type="Proteomes" id="UP001151699"/>
    </source>
</evidence>
<feature type="compositionally biased region" description="Polar residues" evidence="8">
    <location>
        <begin position="767"/>
        <end position="776"/>
    </location>
</feature>
<dbReference type="AlphaFoldDB" id="A0A9Q0S757"/>
<sequence>MNIGAFYKDTMAAVYRVCIIFVSVLCIVAMTELHEKPKFQYPEVRRDESVVDDYYGVKVADPYRYLEDLTSEEVSNFIKEQNALTDQYLAQHSVKTQIENKLMEAYNYPKYGVPSRYGSRYYTAMNTGLQNQDVIYVQDSLHDEHRVFFDPNALSTDGTIYLSEMIFSQDGDVVALSLNSKGLDWKTVRFLNASTGEEFPETLRNIKFSKIAWSLDGLGIFYACYSNFDAMTSLGSQKLYYHRIGTSQSDDILLLEFEDPKLIIGRFKVTDDGKNLIVFPTKGGNFMVYFASLENQLKTGGIRSKLQIIPIVDELRNAFNYIGSEGSIIYLLTNDAAPNNRIIGVDLNNPHSSNWTTIVGEHPKNLLEWVTNVDNNKIVLKYLVDVKSELEVRSLTNGSLLEKVDIPSGSIDLSWGKKSHNEFFFRLVSFLIPGIIYRLDLNRSPYKLEIIREMNVPGFDASKFVTTQKFYPSYDGTLIPMFIVHKKDLIRNGNASTFLYGYGGFEGNVLPSYNPNRIVFIKNFDGVFAVANIRGGGEYGSKWHDGGRILNKQNSFDDFQAAAEYLIKEGYTTPSKIAINGLSNGGLLVAACVNQRPELYGAAIAQVGLYDFLRFQKFTIGYAWCSEYGCSDDGNRTFFDNLYRLSPLHNVRLPVDEKVQYPSILLTTADHDDRAVPSHSYKMIAELQYKIGRDNRQTNPLMIKIQTRAGHGIGKPTAAKISEWAEFYTFLVESTEETDAGAPVESTEKVEATEVVNNGDGDDSETENTPVENGSATGDKKKKKKKNKNKNKAKASTESTTAAPAAPISGNVKPTVPIAEQFPNKNFPEGEILMHPKFTDDRMAKDRFTSEEKRTLDRLHEDIYAELRQAAEAHRQTRKYIQNWVKPGMTMIEICEELESTARRLIGEKGLEAGLAFPTGCSRNHCAAHYTPNAGDPTVLEYDDVCKIDFGTHINGRIIDCAFTLTFNPKYDKLKEAVRDATNTGIREAGIDVRLCDIGAAIQEVMESYEIELDGKTYQVKSIRNLNGHSISPYRIHAGKTVPIVKGGESTRMEENEFYAIETFGSTGRGVVHDDMDVSHYMKNFDLQYVPIKLQSSKSLLNTINKNFGTLAFCKRWLDRAGATRYQMALKDLCDKGAVEAYPPLCDVKGSYTAQYEHTIMLRPTCKEVVSRGTDY</sequence>
<dbReference type="FunFam" id="3.40.50.1820:FF:000005">
    <property type="entry name" value="Prolyl endopeptidase"/>
    <property type="match status" value="1"/>
</dbReference>
<dbReference type="Gene3D" id="1.10.10.10">
    <property type="entry name" value="Winged helix-like DNA-binding domain superfamily/Winged helix DNA-binding domain"/>
    <property type="match status" value="1"/>
</dbReference>
<comment type="catalytic activity">
    <reaction evidence="7">
        <text>Release of N-terminal amino acids, preferentially methionine, from peptides and arylamides.</text>
        <dbReference type="EC" id="3.4.11.18"/>
    </reaction>
</comment>
<name>A0A9Q0S757_9DIPT</name>
<dbReference type="InterPro" id="IPR029058">
    <property type="entry name" value="AB_hydrolase_fold"/>
</dbReference>
<dbReference type="PRINTS" id="PR00862">
    <property type="entry name" value="PROLIGOPTASE"/>
</dbReference>
<dbReference type="GO" id="GO:0006508">
    <property type="term" value="P:proteolysis"/>
    <property type="evidence" value="ECO:0007669"/>
    <property type="project" value="UniProtKB-KW"/>
</dbReference>
<evidence type="ECO:0000256" key="6">
    <source>
        <dbReference type="ARBA" id="ARBA00022825"/>
    </source>
</evidence>
<comment type="cofactor">
    <cofactor evidence="7">
        <name>Co(2+)</name>
        <dbReference type="ChEBI" id="CHEBI:48828"/>
    </cofactor>
    <cofactor evidence="7">
        <name>Zn(2+)</name>
        <dbReference type="ChEBI" id="CHEBI:29105"/>
    </cofactor>
    <cofactor evidence="7">
        <name>Mn(2+)</name>
        <dbReference type="ChEBI" id="CHEBI:29035"/>
    </cofactor>
    <cofactor evidence="7">
        <name>Fe(2+)</name>
        <dbReference type="ChEBI" id="CHEBI:29033"/>
    </cofactor>
    <text evidence="7">Binds 2 divalent metal cations per subunit. Has a high-affinity and a low affinity metal-binding site. The true nature of the physiological cofactor is under debate. The enzyme is active with cobalt, zinc, manganese or divalent iron ions. Most likely, methionine aminopeptidases function as mononuclear Fe(2+)-metalloproteases under physiological conditions, and the catalytically relevant metal-binding site has been assigned to the histidine-containing high-affinity site.</text>
</comment>
<dbReference type="InterPro" id="IPR036005">
    <property type="entry name" value="Creatinase/aminopeptidase-like"/>
</dbReference>
<dbReference type="SUPFAM" id="SSF53474">
    <property type="entry name" value="alpha/beta-Hydrolases"/>
    <property type="match status" value="1"/>
</dbReference>
<reference evidence="13" key="1">
    <citation type="submission" date="2022-07" db="EMBL/GenBank/DDBJ databases">
        <authorList>
            <person name="Trinca V."/>
            <person name="Uliana J.V.C."/>
            <person name="Torres T.T."/>
            <person name="Ward R.J."/>
            <person name="Monesi N."/>
        </authorList>
    </citation>
    <scope>NUCLEOTIDE SEQUENCE</scope>
    <source>
        <strain evidence="13">HSMRA1968</strain>
        <tissue evidence="13">Whole embryos</tissue>
    </source>
</reference>
<feature type="binding site" evidence="7">
    <location>
        <position position="1062"/>
    </location>
    <ligand>
        <name>a divalent metal cation</name>
        <dbReference type="ChEBI" id="CHEBI:60240"/>
        <label>2</label>
        <note>catalytic</note>
    </ligand>
</feature>
<feature type="binding site" evidence="7">
    <location>
        <position position="1037"/>
    </location>
    <ligand>
        <name>substrate</name>
    </ligand>
</feature>
<evidence type="ECO:0000256" key="5">
    <source>
        <dbReference type="ARBA" id="ARBA00022801"/>
    </source>
</evidence>
<evidence type="ECO:0000259" key="11">
    <source>
        <dbReference type="Pfam" id="PF00557"/>
    </source>
</evidence>
<dbReference type="SUPFAM" id="SSF46785">
    <property type="entry name" value="Winged helix' DNA-binding domain"/>
    <property type="match status" value="1"/>
</dbReference>
<feature type="transmembrane region" description="Helical" evidence="9">
    <location>
        <begin position="12"/>
        <end position="31"/>
    </location>
</feature>
<evidence type="ECO:0000256" key="2">
    <source>
        <dbReference type="ARBA" id="ARBA00005228"/>
    </source>
</evidence>
<dbReference type="GO" id="GO:0005829">
    <property type="term" value="C:cytosol"/>
    <property type="evidence" value="ECO:0007669"/>
    <property type="project" value="TreeGrafter"/>
</dbReference>
<feature type="compositionally biased region" description="Low complexity" evidence="8">
    <location>
        <begin position="794"/>
        <end position="807"/>
    </location>
</feature>
<dbReference type="NCBIfam" id="TIGR00501">
    <property type="entry name" value="met_pdase_II"/>
    <property type="match status" value="1"/>
</dbReference>
<dbReference type="GO" id="GO:0046872">
    <property type="term" value="F:metal ion binding"/>
    <property type="evidence" value="ECO:0007669"/>
    <property type="project" value="UniProtKB-UniRule"/>
</dbReference>
<feature type="binding site" evidence="7">
    <location>
        <position position="929"/>
    </location>
    <ligand>
        <name>substrate</name>
    </ligand>
</feature>
<dbReference type="GO" id="GO:0070012">
    <property type="term" value="F:oligopeptidase activity"/>
    <property type="evidence" value="ECO:0007669"/>
    <property type="project" value="TreeGrafter"/>
</dbReference>
<dbReference type="PANTHER" id="PTHR42881:SF2">
    <property type="entry name" value="PROLYL ENDOPEPTIDASE"/>
    <property type="match status" value="1"/>
</dbReference>
<dbReference type="GO" id="GO:0004252">
    <property type="term" value="F:serine-type endopeptidase activity"/>
    <property type="evidence" value="ECO:0007669"/>
    <property type="project" value="UniProtKB-EC"/>
</dbReference>
<evidence type="ECO:0000256" key="4">
    <source>
        <dbReference type="ARBA" id="ARBA00022723"/>
    </source>
</evidence>
<dbReference type="PANTHER" id="PTHR42881">
    <property type="entry name" value="PROLYL ENDOPEPTIDASE"/>
    <property type="match status" value="1"/>
</dbReference>
<dbReference type="InterPro" id="IPR002471">
    <property type="entry name" value="Pept_S9_AS"/>
</dbReference>
<keyword evidence="9" id="KW-0812">Transmembrane</keyword>
<dbReference type="FunFam" id="2.130.10.120:FF:000001">
    <property type="entry name" value="Prolyl endopeptidase"/>
    <property type="match status" value="1"/>
</dbReference>
<evidence type="ECO:0000256" key="9">
    <source>
        <dbReference type="SAM" id="Phobius"/>
    </source>
</evidence>
<keyword evidence="9" id="KW-0472">Membrane</keyword>
<evidence type="ECO:0000256" key="8">
    <source>
        <dbReference type="SAM" id="MobiDB-lite"/>
    </source>
</evidence>
<comment type="similarity">
    <text evidence="7">Belongs to the peptidase M24A family. Methionine aminopeptidase eukaryotic type 2 subfamily.</text>
</comment>
<evidence type="ECO:0000256" key="3">
    <source>
        <dbReference type="ARBA" id="ARBA00022670"/>
    </source>
</evidence>
<accession>A0A9Q0S757</accession>
<dbReference type="InterPro" id="IPR001375">
    <property type="entry name" value="Peptidase_S9_cat"/>
</dbReference>
<dbReference type="InterPro" id="IPR051167">
    <property type="entry name" value="Prolyl_oligopep/macrocyclase"/>
</dbReference>
<dbReference type="Gene3D" id="3.90.230.10">
    <property type="entry name" value="Creatinase/methionine aminopeptidase superfamily"/>
    <property type="match status" value="1"/>
</dbReference>
<keyword evidence="7" id="KW-0963">Cytoplasm</keyword>
<feature type="compositionally biased region" description="Basic residues" evidence="8">
    <location>
        <begin position="780"/>
        <end position="793"/>
    </location>
</feature>
<dbReference type="Gene3D" id="3.40.50.1820">
    <property type="entry name" value="alpha/beta hydrolase"/>
    <property type="match status" value="1"/>
</dbReference>
<feature type="binding site" evidence="7">
    <location>
        <position position="960"/>
    </location>
    <ligand>
        <name>a divalent metal cation</name>
        <dbReference type="ChEBI" id="CHEBI:60240"/>
        <label>2</label>
        <note>catalytic</note>
    </ligand>
</feature>